<sequence length="47" mass="5665">MNLYNNTLLCIFILSICQVKKTEQGHFRVPLRFFLWPCRLDDNRLPP</sequence>
<dbReference type="EMBL" id="CP002869">
    <property type="protein sequence ID" value="AEI44717.1"/>
    <property type="molecule type" value="Genomic_DNA"/>
</dbReference>
<protein>
    <submittedName>
        <fullName evidence="1">Uncharacterized protein</fullName>
    </submittedName>
</protein>
<dbReference type="HOGENOM" id="CLU_3171071_0_0_9"/>
<dbReference type="Proteomes" id="UP000006620">
    <property type="component" value="Chromosome"/>
</dbReference>
<accession>F8FIH4</accession>
<name>F8FIH4_PAEMK</name>
<evidence type="ECO:0000313" key="1">
    <source>
        <dbReference type="EMBL" id="AEI44717.1"/>
    </source>
</evidence>
<organism evidence="1 2">
    <name type="scientific">Paenibacillus mucilaginosus (strain KNP414)</name>
    <dbReference type="NCBI Taxonomy" id="1036673"/>
    <lineage>
        <taxon>Bacteria</taxon>
        <taxon>Bacillati</taxon>
        <taxon>Bacillota</taxon>
        <taxon>Bacilli</taxon>
        <taxon>Bacillales</taxon>
        <taxon>Paenibacillaceae</taxon>
        <taxon>Paenibacillus</taxon>
    </lineage>
</organism>
<proteinExistence type="predicted"/>
<evidence type="ECO:0000313" key="2">
    <source>
        <dbReference type="Proteomes" id="UP000006620"/>
    </source>
</evidence>
<reference evidence="2" key="1">
    <citation type="submission" date="2011-06" db="EMBL/GenBank/DDBJ databases">
        <title>Complete genome sequence of Paenibacillus mucilaginosus KNP414.</title>
        <authorList>
            <person name="Wang J."/>
            <person name="Hu S."/>
            <person name="Hu X."/>
            <person name="Zhang B."/>
            <person name="Dong D."/>
            <person name="Zhang S."/>
            <person name="Zhao K."/>
            <person name="Wu D."/>
        </authorList>
    </citation>
    <scope>NUCLEOTIDE SEQUENCE [LARGE SCALE GENOMIC DNA]</scope>
    <source>
        <strain evidence="2">KNP414</strain>
    </source>
</reference>
<gene>
    <name evidence="1" type="ordered locus">KNP414_06194</name>
</gene>
<dbReference type="AlphaFoldDB" id="F8FIH4"/>
<dbReference type="KEGG" id="pms:KNP414_06194"/>
<reference evidence="1 2" key="2">
    <citation type="journal article" date="2013" name="Genome Announc.">
        <title>Genome Sequence of Growth-Improving Paenibacillus mucilaginosus Strain KNP414.</title>
        <authorList>
            <person name="Lu J.J."/>
            <person name="Wang J.F."/>
            <person name="Hu X.F."/>
        </authorList>
    </citation>
    <scope>NUCLEOTIDE SEQUENCE [LARGE SCALE GENOMIC DNA]</scope>
    <source>
        <strain evidence="1 2">KNP414</strain>
    </source>
</reference>